<dbReference type="RefSeq" id="WP_045360254.1">
    <property type="nucleotide sequence ID" value="NZ_BBPA01000053.1"/>
</dbReference>
<comment type="caution">
    <text evidence="2">The sequence shown here is derived from an EMBL/GenBank/DDBJ whole genome shotgun (WGS) entry which is preliminary data.</text>
</comment>
<gene>
    <name evidence="2" type="ORF">N44_02844</name>
</gene>
<dbReference type="NCBIfam" id="TIGR02609">
    <property type="entry name" value="doc_partner"/>
    <property type="match status" value="1"/>
</dbReference>
<dbReference type="InterPro" id="IPR037914">
    <property type="entry name" value="SpoVT-AbrB_sf"/>
</dbReference>
<dbReference type="Gene3D" id="2.10.260.10">
    <property type="match status" value="1"/>
</dbReference>
<dbReference type="EMBL" id="BBPA01000053">
    <property type="protein sequence ID" value="GAL94264.1"/>
    <property type="molecule type" value="Genomic_DNA"/>
</dbReference>
<evidence type="ECO:0000259" key="1">
    <source>
        <dbReference type="SMART" id="SM00966"/>
    </source>
</evidence>
<dbReference type="InterPro" id="IPR007159">
    <property type="entry name" value="SpoVT-AbrB_dom"/>
</dbReference>
<proteinExistence type="predicted"/>
<dbReference type="Pfam" id="PF04014">
    <property type="entry name" value="MazE_antitoxin"/>
    <property type="match status" value="1"/>
</dbReference>
<sequence length="74" mass="8374">MTTLTLRKIGNSIGVILPKEVLSRLNVEEGDCIYITESANGYSISSFDPDFEETMKAFEDTYAQYRNAFKELAK</sequence>
<name>A0A0A1VXD0_MICAE</name>
<protein>
    <submittedName>
        <fullName evidence="2">Prevent host death protein, Phd antitoxin</fullName>
    </submittedName>
</protein>
<dbReference type="SUPFAM" id="SSF89447">
    <property type="entry name" value="AbrB/MazE/MraZ-like"/>
    <property type="match status" value="1"/>
</dbReference>
<evidence type="ECO:0000313" key="2">
    <source>
        <dbReference type="EMBL" id="GAL94264.1"/>
    </source>
</evidence>
<dbReference type="SMART" id="SM00966">
    <property type="entry name" value="SpoVT_AbrB"/>
    <property type="match status" value="1"/>
</dbReference>
<reference evidence="3" key="1">
    <citation type="journal article" date="2015" name="Genome">
        <title>Whole Genome Sequence of the Non-Microcystin-Producing Microcystis aeruginosa Strain NIES-44.</title>
        <authorList>
            <person name="Okano K."/>
            <person name="Miyata N."/>
            <person name="Ozaki Y."/>
        </authorList>
    </citation>
    <scope>NUCLEOTIDE SEQUENCE [LARGE SCALE GENOMIC DNA]</scope>
    <source>
        <strain evidence="3">NIES-44</strain>
    </source>
</reference>
<dbReference type="GO" id="GO:0003677">
    <property type="term" value="F:DNA binding"/>
    <property type="evidence" value="ECO:0007669"/>
    <property type="project" value="InterPro"/>
</dbReference>
<accession>A0A0A1VXD0</accession>
<dbReference type="AlphaFoldDB" id="A0A0A1VXD0"/>
<evidence type="ECO:0000313" key="3">
    <source>
        <dbReference type="Proteomes" id="UP000030321"/>
    </source>
</evidence>
<dbReference type="Proteomes" id="UP000030321">
    <property type="component" value="Unassembled WGS sequence"/>
</dbReference>
<feature type="domain" description="SpoVT-AbrB" evidence="1">
    <location>
        <begin position="7"/>
        <end position="52"/>
    </location>
</feature>
<organism evidence="2 3">
    <name type="scientific">Microcystis aeruginosa NIES-44</name>
    <dbReference type="NCBI Taxonomy" id="449439"/>
    <lineage>
        <taxon>Bacteria</taxon>
        <taxon>Bacillati</taxon>
        <taxon>Cyanobacteriota</taxon>
        <taxon>Cyanophyceae</taxon>
        <taxon>Oscillatoriophycideae</taxon>
        <taxon>Chroococcales</taxon>
        <taxon>Microcystaceae</taxon>
        <taxon>Microcystis</taxon>
    </lineage>
</organism>
<dbReference type="InterPro" id="IPR013432">
    <property type="entry name" value="Doc_partner"/>
</dbReference>